<reference evidence="11 12" key="1">
    <citation type="journal article" date="2013" name="Antonie Van Leeuwenhoek">
        <title>Echinimonas agarilytica gen. nov., sp. nov., a new gammaproteobacterium isolated from the sea urchin Strongylocentrotus intermedius.</title>
        <authorList>
            <person name="Nedashkovskaya O.I."/>
            <person name="Stenkova A.M."/>
            <person name="Zhukova N.V."/>
            <person name="Van Trappen S."/>
            <person name="Lee J.S."/>
            <person name="Kim S.B."/>
        </authorList>
    </citation>
    <scope>NUCLEOTIDE SEQUENCE [LARGE SCALE GENOMIC DNA]</scope>
    <source>
        <strain evidence="11 12">KMM 6351</strain>
    </source>
</reference>
<dbReference type="SUPFAM" id="SSF56935">
    <property type="entry name" value="Porins"/>
    <property type="match status" value="1"/>
</dbReference>
<comment type="subcellular location">
    <subcellularLocation>
        <location evidence="1">Cell outer membrane</location>
        <topology evidence="1">Multi-pass membrane protein</topology>
    </subcellularLocation>
</comment>
<proteinExistence type="inferred from homology"/>
<keyword evidence="4" id="KW-1134">Transmembrane beta strand</keyword>
<comment type="caution">
    <text evidence="11">The sequence shown here is derived from an EMBL/GenBank/DDBJ whole genome shotgun (WGS) entry which is preliminary data.</text>
</comment>
<organism evidence="11 12">
    <name type="scientific">Echinimonas agarilytica</name>
    <dbReference type="NCBI Taxonomy" id="1215918"/>
    <lineage>
        <taxon>Bacteria</taxon>
        <taxon>Pseudomonadati</taxon>
        <taxon>Pseudomonadota</taxon>
        <taxon>Gammaproteobacteria</taxon>
        <taxon>Alteromonadales</taxon>
        <taxon>Echinimonadaceae</taxon>
        <taxon>Echinimonas</taxon>
    </lineage>
</organism>
<comment type="similarity">
    <text evidence="2">Belongs to the porin LamB (TC 1.B.3) family.</text>
</comment>
<dbReference type="GO" id="GO:0009279">
    <property type="term" value="C:cell outer membrane"/>
    <property type="evidence" value="ECO:0007669"/>
    <property type="project" value="UniProtKB-SubCell"/>
</dbReference>
<evidence type="ECO:0000256" key="8">
    <source>
        <dbReference type="ARBA" id="ARBA00023136"/>
    </source>
</evidence>
<accession>A0AA42B734</accession>
<keyword evidence="8" id="KW-0472">Membrane</keyword>
<dbReference type="GO" id="GO:0015288">
    <property type="term" value="F:porin activity"/>
    <property type="evidence" value="ECO:0007669"/>
    <property type="project" value="UniProtKB-KW"/>
</dbReference>
<evidence type="ECO:0000256" key="9">
    <source>
        <dbReference type="ARBA" id="ARBA00023237"/>
    </source>
</evidence>
<dbReference type="InterPro" id="IPR036998">
    <property type="entry name" value="Porin_LamB_sf"/>
</dbReference>
<dbReference type="Pfam" id="PF02264">
    <property type="entry name" value="LamB"/>
    <property type="match status" value="1"/>
</dbReference>
<dbReference type="GO" id="GO:0015144">
    <property type="term" value="F:carbohydrate transmembrane transporter activity"/>
    <property type="evidence" value="ECO:0007669"/>
    <property type="project" value="TreeGrafter"/>
</dbReference>
<protein>
    <submittedName>
        <fullName evidence="11">Carbohydrate porin</fullName>
    </submittedName>
</protein>
<dbReference type="Proteomes" id="UP001165393">
    <property type="component" value="Unassembled WGS sequence"/>
</dbReference>
<evidence type="ECO:0000256" key="2">
    <source>
        <dbReference type="ARBA" id="ARBA00007055"/>
    </source>
</evidence>
<feature type="chain" id="PRO_5041309024" evidence="10">
    <location>
        <begin position="20"/>
        <end position="440"/>
    </location>
</feature>
<sequence>MKKTLLALSVAATSFSAVAFEFHGYGRSGLSTTGNGEQNCYGNGGDGHFVGRLGDECDTYVELGLAKDVYNKDGKTFRIETMWSSDIGNQGNDYQGHNANNDPWGGGDWALRQFNVQATGVLEFAPEATLWAGKRYYQRKDVHFLDFYYLNNSGYGVGVEHIDMGPGKLSVAWTNNDTISEVSQKNPHDTEGSILKDQIQSNKIDVRYAGIPLWGDTKLELVGIYGFADLTNEQEAQGFSDEDGYFVTAEVTMPFLGGFNKFVGQYAKDSMGNSAWVNHSGQMTWNNYGDDEFGAESSFRLMSWGVVPLASNIELGYSAIYQEADVNGDVGYTQKDEDGNTREIIHDTAKRTSIVARPSYHWNETMATTIEVGYDKVRNFDDESSRDLYKFVVAQEFKAGSSMFSRPAIRVYAGSFWGDQAKEIDDDGEIRVGAQVEAWW</sequence>
<dbReference type="EMBL" id="JAMQGP010000002">
    <property type="protein sequence ID" value="MCM2679449.1"/>
    <property type="molecule type" value="Genomic_DNA"/>
</dbReference>
<keyword evidence="10" id="KW-0732">Signal</keyword>
<evidence type="ECO:0000313" key="11">
    <source>
        <dbReference type="EMBL" id="MCM2679449.1"/>
    </source>
</evidence>
<dbReference type="AlphaFoldDB" id="A0AA42B734"/>
<gene>
    <name evidence="11" type="ORF">NAF29_07160</name>
</gene>
<dbReference type="RefSeq" id="WP_251260818.1">
    <property type="nucleotide sequence ID" value="NZ_JAMQGP010000002.1"/>
</dbReference>
<name>A0AA42B734_9GAMM</name>
<dbReference type="PANTHER" id="PTHR38762:SF1">
    <property type="entry name" value="CRYPTIC OUTER MEMBRANE PORIN BGLH-RELATED"/>
    <property type="match status" value="1"/>
</dbReference>
<evidence type="ECO:0000256" key="5">
    <source>
        <dbReference type="ARBA" id="ARBA00022692"/>
    </source>
</evidence>
<evidence type="ECO:0000256" key="7">
    <source>
        <dbReference type="ARBA" id="ARBA00023114"/>
    </source>
</evidence>
<keyword evidence="7" id="KW-0626">Porin</keyword>
<evidence type="ECO:0000256" key="1">
    <source>
        <dbReference type="ARBA" id="ARBA00004571"/>
    </source>
</evidence>
<evidence type="ECO:0000256" key="4">
    <source>
        <dbReference type="ARBA" id="ARBA00022452"/>
    </source>
</evidence>
<keyword evidence="6" id="KW-0406">Ion transport</keyword>
<dbReference type="GO" id="GO:0015774">
    <property type="term" value="P:polysaccharide transport"/>
    <property type="evidence" value="ECO:0007669"/>
    <property type="project" value="TreeGrafter"/>
</dbReference>
<keyword evidence="12" id="KW-1185">Reference proteome</keyword>
<dbReference type="PANTHER" id="PTHR38762">
    <property type="entry name" value="CRYPTIC OUTER MEMBRANE PORIN BGLH-RELATED"/>
    <property type="match status" value="1"/>
</dbReference>
<keyword evidence="9" id="KW-0998">Cell outer membrane</keyword>
<dbReference type="Gene3D" id="2.40.170.10">
    <property type="entry name" value="Porin, LamB type"/>
    <property type="match status" value="1"/>
</dbReference>
<evidence type="ECO:0000313" key="12">
    <source>
        <dbReference type="Proteomes" id="UP001165393"/>
    </source>
</evidence>
<dbReference type="InterPro" id="IPR003192">
    <property type="entry name" value="Porin_LamB"/>
</dbReference>
<feature type="signal peptide" evidence="10">
    <location>
        <begin position="1"/>
        <end position="19"/>
    </location>
</feature>
<dbReference type="GO" id="GO:0006811">
    <property type="term" value="P:monoatomic ion transport"/>
    <property type="evidence" value="ECO:0007669"/>
    <property type="project" value="UniProtKB-KW"/>
</dbReference>
<keyword evidence="3" id="KW-0813">Transport</keyword>
<evidence type="ECO:0000256" key="3">
    <source>
        <dbReference type="ARBA" id="ARBA00022448"/>
    </source>
</evidence>
<dbReference type="GO" id="GO:0046930">
    <property type="term" value="C:pore complex"/>
    <property type="evidence" value="ECO:0007669"/>
    <property type="project" value="UniProtKB-KW"/>
</dbReference>
<evidence type="ECO:0000256" key="6">
    <source>
        <dbReference type="ARBA" id="ARBA00023065"/>
    </source>
</evidence>
<evidence type="ECO:0000256" key="10">
    <source>
        <dbReference type="SAM" id="SignalP"/>
    </source>
</evidence>
<dbReference type="InterPro" id="IPR050286">
    <property type="entry name" value="G_neg_Bact_CarbUptk_Porin"/>
</dbReference>
<keyword evidence="5" id="KW-0812">Transmembrane</keyword>